<dbReference type="Proteomes" id="UP001325479">
    <property type="component" value="Chromosome"/>
</dbReference>
<dbReference type="Pfam" id="PF12680">
    <property type="entry name" value="SnoaL_2"/>
    <property type="match status" value="1"/>
</dbReference>
<evidence type="ECO:0000313" key="2">
    <source>
        <dbReference type="EMBL" id="WQD80578.1"/>
    </source>
</evidence>
<dbReference type="EMBL" id="CP139965">
    <property type="protein sequence ID" value="WQD80578.1"/>
    <property type="molecule type" value="Genomic_DNA"/>
</dbReference>
<evidence type="ECO:0000313" key="3">
    <source>
        <dbReference type="Proteomes" id="UP001325479"/>
    </source>
</evidence>
<reference evidence="2 3" key="1">
    <citation type="submission" date="2023-12" db="EMBL/GenBank/DDBJ databases">
        <title>Genome sequencing and assembly of bacterial species from a model synthetic community.</title>
        <authorList>
            <person name="Hogle S.L."/>
        </authorList>
    </citation>
    <scope>NUCLEOTIDE SEQUENCE [LARGE SCALE GENOMIC DNA]</scope>
    <source>
        <strain evidence="2 3">HAMBI 2494</strain>
    </source>
</reference>
<evidence type="ECO:0000259" key="1">
    <source>
        <dbReference type="Pfam" id="PF12680"/>
    </source>
</evidence>
<dbReference type="Gene3D" id="3.10.450.50">
    <property type="match status" value="1"/>
</dbReference>
<organism evidence="2 3">
    <name type="scientific">Paraburkholderia kururiensis</name>
    <dbReference type="NCBI Taxonomy" id="984307"/>
    <lineage>
        <taxon>Bacteria</taxon>
        <taxon>Pseudomonadati</taxon>
        <taxon>Pseudomonadota</taxon>
        <taxon>Betaproteobacteria</taxon>
        <taxon>Burkholderiales</taxon>
        <taxon>Burkholderiaceae</taxon>
        <taxon>Paraburkholderia</taxon>
    </lineage>
</organism>
<dbReference type="InterPro" id="IPR032710">
    <property type="entry name" value="NTF2-like_dom_sf"/>
</dbReference>
<feature type="domain" description="SnoaL-like" evidence="1">
    <location>
        <begin position="14"/>
        <end position="122"/>
    </location>
</feature>
<proteinExistence type="predicted"/>
<protein>
    <submittedName>
        <fullName evidence="2">Nuclear transport factor 2 family protein</fullName>
    </submittedName>
</protein>
<accession>A0ABZ0WT37</accession>
<dbReference type="SUPFAM" id="SSF54427">
    <property type="entry name" value="NTF2-like"/>
    <property type="match status" value="1"/>
</dbReference>
<dbReference type="InterPro" id="IPR037401">
    <property type="entry name" value="SnoaL-like"/>
</dbReference>
<keyword evidence="3" id="KW-1185">Reference proteome</keyword>
<gene>
    <name evidence="2" type="ORF">U0042_13335</name>
</gene>
<dbReference type="RefSeq" id="WP_114810374.1">
    <property type="nucleotide sequence ID" value="NZ_CP139965.1"/>
</dbReference>
<name>A0ABZ0WT37_9BURK</name>
<sequence length="152" mass="16958">MNTNCDAAVLNIYEKWHQAIVSRDLDGLMALYAEDAILETPLIVVVCPDKTDGVLRGKPQISDFFDAGLRKLQNSLGRWYRNGVFFSNGRQLTWEYPRETPSGNQVDLVEVMDLADGLIAHHRVYWGWVGFQSLMAAANAANPQPGARVNHG</sequence>